<dbReference type="Gene3D" id="3.40.50.1820">
    <property type="entry name" value="alpha/beta hydrolase"/>
    <property type="match status" value="1"/>
</dbReference>
<dbReference type="InterPro" id="IPR029058">
    <property type="entry name" value="AB_hydrolase_fold"/>
</dbReference>
<keyword evidence="3" id="KW-1185">Reference proteome</keyword>
<dbReference type="InterPro" id="IPR022742">
    <property type="entry name" value="Hydrolase_4"/>
</dbReference>
<accession>A0A0R2HD59</accession>
<dbReference type="RefSeq" id="WP_031588444.1">
    <property type="nucleotide sequence ID" value="NZ_JNKN01000001.1"/>
</dbReference>
<dbReference type="GO" id="GO:0016787">
    <property type="term" value="F:hydrolase activity"/>
    <property type="evidence" value="ECO:0007669"/>
    <property type="project" value="UniProtKB-KW"/>
</dbReference>
<dbReference type="PATRIC" id="fig|1410657.5.peg.1518"/>
<evidence type="ECO:0000313" key="3">
    <source>
        <dbReference type="Proteomes" id="UP000051841"/>
    </source>
</evidence>
<keyword evidence="2" id="KW-0378">Hydrolase</keyword>
<reference evidence="2 3" key="1">
    <citation type="journal article" date="2015" name="Genome Announc.">
        <title>Expanding the biotechnology potential of lactobacilli through comparative genomics of 213 strains and associated genera.</title>
        <authorList>
            <person name="Sun Z."/>
            <person name="Harris H.M."/>
            <person name="McCann A."/>
            <person name="Guo C."/>
            <person name="Argimon S."/>
            <person name="Zhang W."/>
            <person name="Yang X."/>
            <person name="Jeffery I.B."/>
            <person name="Cooney J.C."/>
            <person name="Kagawa T.F."/>
            <person name="Liu W."/>
            <person name="Song Y."/>
            <person name="Salvetti E."/>
            <person name="Wrobel A."/>
            <person name="Rasinkangas P."/>
            <person name="Parkhill J."/>
            <person name="Rea M.C."/>
            <person name="O'Sullivan O."/>
            <person name="Ritari J."/>
            <person name="Douillard F.P."/>
            <person name="Paul Ross R."/>
            <person name="Yang R."/>
            <person name="Briner A.E."/>
            <person name="Felis G.E."/>
            <person name="de Vos W.M."/>
            <person name="Barrangou R."/>
            <person name="Klaenhammer T.R."/>
            <person name="Caufield P.W."/>
            <person name="Cui Y."/>
            <person name="Zhang H."/>
            <person name="O'Toole P.W."/>
        </authorList>
    </citation>
    <scope>NUCLEOTIDE SEQUENCE [LARGE SCALE GENOMIC DNA]</scope>
    <source>
        <strain evidence="2 3">DSM 20405</strain>
    </source>
</reference>
<comment type="caution">
    <text evidence="2">The sequence shown here is derived from an EMBL/GenBank/DDBJ whole genome shotgun (WGS) entry which is preliminary data.</text>
</comment>
<name>A0A0R2HD59_9FIRM</name>
<dbReference type="AlphaFoldDB" id="A0A0R2HD59"/>
<dbReference type="Proteomes" id="UP000051841">
    <property type="component" value="Unassembled WGS sequence"/>
</dbReference>
<feature type="domain" description="Serine aminopeptidase S33" evidence="1">
    <location>
        <begin position="26"/>
        <end position="291"/>
    </location>
</feature>
<dbReference type="EMBL" id="JQBL01000004">
    <property type="protein sequence ID" value="KRN50975.1"/>
    <property type="molecule type" value="Genomic_DNA"/>
</dbReference>
<proteinExistence type="predicted"/>
<protein>
    <submittedName>
        <fullName evidence="2">Hydrolase</fullName>
    </submittedName>
</protein>
<evidence type="ECO:0000313" key="2">
    <source>
        <dbReference type="EMBL" id="KRN50975.1"/>
    </source>
</evidence>
<dbReference type="PANTHER" id="PTHR11614">
    <property type="entry name" value="PHOSPHOLIPASE-RELATED"/>
    <property type="match status" value="1"/>
</dbReference>
<gene>
    <name evidence="2" type="ORF">IV49_GL001469</name>
</gene>
<sequence>MIKNEFYFQSSDHLHLIHAIEWIPSEVKAVLQIAHGMIDHIDRYDRLATYLCQRGIYVVGNDHLGHGLSVLDESEWGSFPNTKGYEYVVEDLHKLRTSIKKKYPDVPYFMMGHSMGSFLMRLYIARHKEGLAGCVLMGTGLTPSALLSTGKRLCQSMALVKGWQYRSAQVEALSFKNYNSHIAYPATKHDWLSNNEEEVMKYENDPMTSYTFTLNGYYNLFSLIQLIQKKKTIKQIPKTLPILLISGANDPVGQYGKGVTGLYMIYRQAGFKDVKMKLYRHGRHEIFNDLEHEESDEDIYIWLCKHIS</sequence>
<dbReference type="SUPFAM" id="SSF53474">
    <property type="entry name" value="alpha/beta-Hydrolases"/>
    <property type="match status" value="1"/>
</dbReference>
<organism evidence="2 3">
    <name type="scientific">Kandleria vitulina DSM 20405</name>
    <dbReference type="NCBI Taxonomy" id="1410657"/>
    <lineage>
        <taxon>Bacteria</taxon>
        <taxon>Bacillati</taxon>
        <taxon>Bacillota</taxon>
        <taxon>Erysipelotrichia</taxon>
        <taxon>Erysipelotrichales</taxon>
        <taxon>Coprobacillaceae</taxon>
        <taxon>Kandleria</taxon>
    </lineage>
</organism>
<evidence type="ECO:0000259" key="1">
    <source>
        <dbReference type="Pfam" id="PF12146"/>
    </source>
</evidence>
<dbReference type="Pfam" id="PF12146">
    <property type="entry name" value="Hydrolase_4"/>
    <property type="match status" value="1"/>
</dbReference>
<dbReference type="InterPro" id="IPR051044">
    <property type="entry name" value="MAG_DAG_Lipase"/>
</dbReference>